<feature type="transmembrane region" description="Helical" evidence="1">
    <location>
        <begin position="83"/>
        <end position="104"/>
    </location>
</feature>
<feature type="transmembrane region" description="Helical" evidence="1">
    <location>
        <begin position="348"/>
        <end position="366"/>
    </location>
</feature>
<feature type="transmembrane region" description="Helical" evidence="1">
    <location>
        <begin position="179"/>
        <end position="198"/>
    </location>
</feature>
<dbReference type="InterPro" id="IPR021941">
    <property type="entry name" value="DUF3556_TM"/>
</dbReference>
<gene>
    <name evidence="2" type="ORF">ORV05_01030</name>
</gene>
<sequence>MGFKTGNFPPVDPATFLQKPLRERLKALSLHWVEYGFGSPKMIPAIYVVKVLLLHVLAGTALATSTSGTAPFWEVAGWWNQPIVYQKLVLWTVFLEAAGLAGSWGPIAGKFKPMTGGILFWARPGTIRLRPWTWVPFTRGDRRTGFDVLLYLAFLGSLLAAIVLPGVRSASLTEALPGNTSGLVRPALLIAPIALYVLNGLRDKIVFLAARGEQYLPALVFFAALPFVDMIIAAKLLLCVVWIGAGVSKFGLHFTNVVPPMVSNSPCIPAKWIKRLHYRDFPRDIRPSKVATFMAHVGGTTVEIVTPLVLLFSTNHWLTLAGVVLMVVFHLFIFSTFPLAVPLEWNVLFGYLSVFLFLGFPAWQGYGVGDMSSPWLTAGIVAALVFFPVLGNLRPDLVSFLPSMRQYAGNWASALWVFAPGAEEKLNTLKHRPTKNQVDQLQAMGYPPEIAEITMQQTIAWRSMHSQGRGLFSVLLKNIPDLDRRTVREAEFGCNSLIGFNFGDGHLHDVGLINAVQSRIRFAPGEWIVVWVESQPIHRKVQRYQVIDAALGVVERGTWNVADAVNEQPWLPNGPIPLTVTWARDQAAPKHERMVG</sequence>
<reference evidence="2" key="1">
    <citation type="submission" date="2022-11" db="EMBL/GenBank/DDBJ databases">
        <authorList>
            <person name="Mo P."/>
        </authorList>
    </citation>
    <scope>NUCLEOTIDE SEQUENCE</scope>
    <source>
        <strain evidence="2">HUAS 11-8</strain>
    </source>
</reference>
<proteinExistence type="predicted"/>
<feature type="transmembrane region" description="Helical" evidence="1">
    <location>
        <begin position="317"/>
        <end position="341"/>
    </location>
</feature>
<keyword evidence="1" id="KW-1133">Transmembrane helix</keyword>
<dbReference type="RefSeq" id="WP_268756570.1">
    <property type="nucleotide sequence ID" value="NZ_CP113836.1"/>
</dbReference>
<evidence type="ECO:0000313" key="2">
    <source>
        <dbReference type="EMBL" id="WAL66437.1"/>
    </source>
</evidence>
<name>A0ABY7B2B0_9PSEU</name>
<evidence type="ECO:0000256" key="1">
    <source>
        <dbReference type="SAM" id="Phobius"/>
    </source>
</evidence>
<keyword evidence="1" id="KW-0472">Membrane</keyword>
<dbReference type="EMBL" id="CP113836">
    <property type="protein sequence ID" value="WAL66437.1"/>
    <property type="molecule type" value="Genomic_DNA"/>
</dbReference>
<dbReference type="Pfam" id="PF12077">
    <property type="entry name" value="DUF3556"/>
    <property type="match status" value="1"/>
</dbReference>
<feature type="transmembrane region" description="Helical" evidence="1">
    <location>
        <begin position="45"/>
        <end position="63"/>
    </location>
</feature>
<keyword evidence="1" id="KW-0812">Transmembrane</keyword>
<feature type="transmembrane region" description="Helical" evidence="1">
    <location>
        <begin position="372"/>
        <end position="393"/>
    </location>
</feature>
<organism evidence="2 3">
    <name type="scientific">Amycolatopsis cynarae</name>
    <dbReference type="NCBI Taxonomy" id="2995223"/>
    <lineage>
        <taxon>Bacteria</taxon>
        <taxon>Bacillati</taxon>
        <taxon>Actinomycetota</taxon>
        <taxon>Actinomycetes</taxon>
        <taxon>Pseudonocardiales</taxon>
        <taxon>Pseudonocardiaceae</taxon>
        <taxon>Amycolatopsis</taxon>
    </lineage>
</organism>
<dbReference type="Proteomes" id="UP001163203">
    <property type="component" value="Chromosome"/>
</dbReference>
<protein>
    <submittedName>
        <fullName evidence="2">DUF3556 domain-containing protein</fullName>
    </submittedName>
</protein>
<feature type="transmembrane region" description="Helical" evidence="1">
    <location>
        <begin position="148"/>
        <end position="167"/>
    </location>
</feature>
<accession>A0ABY7B2B0</accession>
<keyword evidence="3" id="KW-1185">Reference proteome</keyword>
<feature type="transmembrane region" description="Helical" evidence="1">
    <location>
        <begin position="219"/>
        <end position="245"/>
    </location>
</feature>
<evidence type="ECO:0000313" key="3">
    <source>
        <dbReference type="Proteomes" id="UP001163203"/>
    </source>
</evidence>